<keyword evidence="3" id="KW-1185">Reference proteome</keyword>
<dbReference type="Proteomes" id="UP000023152">
    <property type="component" value="Unassembled WGS sequence"/>
</dbReference>
<feature type="region of interest" description="Disordered" evidence="1">
    <location>
        <begin position="92"/>
        <end position="118"/>
    </location>
</feature>
<evidence type="ECO:0000313" key="2">
    <source>
        <dbReference type="EMBL" id="ETO36414.1"/>
    </source>
</evidence>
<evidence type="ECO:0000256" key="1">
    <source>
        <dbReference type="SAM" id="MobiDB-lite"/>
    </source>
</evidence>
<accession>X6PEG2</accession>
<reference evidence="2 3" key="1">
    <citation type="journal article" date="2013" name="Curr. Biol.">
        <title>The Genome of the Foraminiferan Reticulomyxa filosa.</title>
        <authorList>
            <person name="Glockner G."/>
            <person name="Hulsmann N."/>
            <person name="Schleicher M."/>
            <person name="Noegel A.A."/>
            <person name="Eichinger L."/>
            <person name="Gallinger C."/>
            <person name="Pawlowski J."/>
            <person name="Sierra R."/>
            <person name="Euteneuer U."/>
            <person name="Pillet L."/>
            <person name="Moustafa A."/>
            <person name="Platzer M."/>
            <person name="Groth M."/>
            <person name="Szafranski K."/>
            <person name="Schliwa M."/>
        </authorList>
    </citation>
    <scope>NUCLEOTIDE SEQUENCE [LARGE SCALE GENOMIC DNA]</scope>
</reference>
<feature type="compositionally biased region" description="Basic residues" evidence="1">
    <location>
        <begin position="107"/>
        <end position="118"/>
    </location>
</feature>
<evidence type="ECO:0000313" key="3">
    <source>
        <dbReference type="Proteomes" id="UP000023152"/>
    </source>
</evidence>
<dbReference type="AlphaFoldDB" id="X6PEG2"/>
<protein>
    <submittedName>
        <fullName evidence="2">Uncharacterized protein</fullName>
    </submittedName>
</protein>
<feature type="region of interest" description="Disordered" evidence="1">
    <location>
        <begin position="1"/>
        <end position="21"/>
    </location>
</feature>
<feature type="compositionally biased region" description="Basic and acidic residues" evidence="1">
    <location>
        <begin position="97"/>
        <end position="106"/>
    </location>
</feature>
<dbReference type="EMBL" id="ASPP01000688">
    <property type="protein sequence ID" value="ETO36414.1"/>
    <property type="molecule type" value="Genomic_DNA"/>
</dbReference>
<gene>
    <name evidence="2" type="ORF">RFI_00639</name>
</gene>
<proteinExistence type="predicted"/>
<comment type="caution">
    <text evidence="2">The sequence shown here is derived from an EMBL/GenBank/DDBJ whole genome shotgun (WGS) entry which is preliminary data.</text>
</comment>
<name>X6PEG2_RETFI</name>
<sequence>MPHKTPQDLQKKLAEKNDLENELKMLDSTEKPEEAAKEIMSFVLNGKEPLLDDDNPYRPSRGDCCEKCIMHNTTGVFLFVYMCLDLDVACKNRRSERRNNNPERKNTTKTRQKKKLKE</sequence>
<organism evidence="2 3">
    <name type="scientific">Reticulomyxa filosa</name>
    <dbReference type="NCBI Taxonomy" id="46433"/>
    <lineage>
        <taxon>Eukaryota</taxon>
        <taxon>Sar</taxon>
        <taxon>Rhizaria</taxon>
        <taxon>Retaria</taxon>
        <taxon>Foraminifera</taxon>
        <taxon>Monothalamids</taxon>
        <taxon>Reticulomyxidae</taxon>
        <taxon>Reticulomyxa</taxon>
    </lineage>
</organism>